<dbReference type="RefSeq" id="WP_163700263.1">
    <property type="nucleotide sequence ID" value="NZ_QXHD01000004.1"/>
</dbReference>
<evidence type="ECO:0000313" key="6">
    <source>
        <dbReference type="EMBL" id="NEZ58021.1"/>
    </source>
</evidence>
<dbReference type="Pfam" id="PF03466">
    <property type="entry name" value="LysR_substrate"/>
    <property type="match status" value="1"/>
</dbReference>
<dbReference type="GO" id="GO:0032993">
    <property type="term" value="C:protein-DNA complex"/>
    <property type="evidence" value="ECO:0007669"/>
    <property type="project" value="TreeGrafter"/>
</dbReference>
<dbReference type="CDD" id="cd08414">
    <property type="entry name" value="PBP2_LTTR_aromatics_like"/>
    <property type="match status" value="1"/>
</dbReference>
<dbReference type="InterPro" id="IPR036388">
    <property type="entry name" value="WH-like_DNA-bd_sf"/>
</dbReference>
<evidence type="ECO:0000256" key="2">
    <source>
        <dbReference type="ARBA" id="ARBA00023015"/>
    </source>
</evidence>
<gene>
    <name evidence="6" type="ORF">DXZ20_20710</name>
</gene>
<sequence>MKLHAFQYFVTVAEELHFGRAAARLQITQPALSRQIHRLEAELGVTLLHRTKRMVELTEAGAAFLIEVRKGLQQLDSAIQLAQRIDRGEIGSLRIAFTASSMHTVLPEILRHFRDRHPDVKLAMNEICTLDQVNSLRKETIDIGFLHPPVEDSFLNLYPLQGEKLVLALPDSHALAEKKQLSLQSLATESFIVHPRHEGPVLYDQMLALCKDAGFAPNIVYEDSKYQTRLGLVAAGTGITFVPESLQKAGLSGISYCPLIGNFLQLQLAVAWRRRHISPVIEGFLDVVEKVTTEKSHHSKKIAKSITD</sequence>
<feature type="domain" description="HTH lysR-type" evidence="5">
    <location>
        <begin position="1"/>
        <end position="58"/>
    </location>
</feature>
<organism evidence="6 7">
    <name type="scientific">Adonisia turfae CCMR0081</name>
    <dbReference type="NCBI Taxonomy" id="2292702"/>
    <lineage>
        <taxon>Bacteria</taxon>
        <taxon>Bacillati</taxon>
        <taxon>Cyanobacteriota</taxon>
        <taxon>Adonisia</taxon>
        <taxon>Adonisia turfae</taxon>
    </lineage>
</organism>
<dbReference type="PANTHER" id="PTHR30346:SF0">
    <property type="entry name" value="HCA OPERON TRANSCRIPTIONAL ACTIVATOR HCAR"/>
    <property type="match status" value="1"/>
</dbReference>
<dbReference type="EMBL" id="QXHD01000004">
    <property type="protein sequence ID" value="NEZ58021.1"/>
    <property type="molecule type" value="Genomic_DNA"/>
</dbReference>
<dbReference type="PROSITE" id="PS50931">
    <property type="entry name" value="HTH_LYSR"/>
    <property type="match status" value="1"/>
</dbReference>
<evidence type="ECO:0000313" key="7">
    <source>
        <dbReference type="Proteomes" id="UP000481033"/>
    </source>
</evidence>
<dbReference type="SUPFAM" id="SSF53850">
    <property type="entry name" value="Periplasmic binding protein-like II"/>
    <property type="match status" value="1"/>
</dbReference>
<dbReference type="SUPFAM" id="SSF46785">
    <property type="entry name" value="Winged helix' DNA-binding domain"/>
    <property type="match status" value="1"/>
</dbReference>
<comment type="caution">
    <text evidence="6">The sequence shown here is derived from an EMBL/GenBank/DDBJ whole genome shotgun (WGS) entry which is preliminary data.</text>
</comment>
<reference evidence="6 7" key="1">
    <citation type="journal article" date="2020" name="Microb. Ecol.">
        <title>Ecogenomics of the Marine Benthic Filamentous Cyanobacterium Adonisia.</title>
        <authorList>
            <person name="Walter J.M."/>
            <person name="Coutinho F.H."/>
            <person name="Leomil L."/>
            <person name="Hargreaves P.I."/>
            <person name="Campeao M.E."/>
            <person name="Vieira V.V."/>
            <person name="Silva B.S."/>
            <person name="Fistarol G.O."/>
            <person name="Salomon P.S."/>
            <person name="Sawabe T."/>
            <person name="Mino S."/>
            <person name="Hosokawa M."/>
            <person name="Miyashita H."/>
            <person name="Maruyama F."/>
            <person name="van Verk M.C."/>
            <person name="Dutilh B.E."/>
            <person name="Thompson C.C."/>
            <person name="Thompson F.L."/>
        </authorList>
    </citation>
    <scope>NUCLEOTIDE SEQUENCE [LARGE SCALE GENOMIC DNA]</scope>
    <source>
        <strain evidence="6 7">CCMR0081</strain>
    </source>
</reference>
<dbReference type="Pfam" id="PF00126">
    <property type="entry name" value="HTH_1"/>
    <property type="match status" value="1"/>
</dbReference>
<dbReference type="FunFam" id="1.10.10.10:FF:000001">
    <property type="entry name" value="LysR family transcriptional regulator"/>
    <property type="match status" value="1"/>
</dbReference>
<dbReference type="InterPro" id="IPR000847">
    <property type="entry name" value="LysR_HTH_N"/>
</dbReference>
<dbReference type="PRINTS" id="PR00039">
    <property type="entry name" value="HTHLYSR"/>
</dbReference>
<keyword evidence="3" id="KW-0238">DNA-binding</keyword>
<evidence type="ECO:0000256" key="1">
    <source>
        <dbReference type="ARBA" id="ARBA00009437"/>
    </source>
</evidence>
<dbReference type="AlphaFoldDB" id="A0A6M0RQN7"/>
<keyword evidence="4" id="KW-0804">Transcription</keyword>
<dbReference type="InterPro" id="IPR005119">
    <property type="entry name" value="LysR_subst-bd"/>
</dbReference>
<dbReference type="Gene3D" id="1.10.10.10">
    <property type="entry name" value="Winged helix-like DNA-binding domain superfamily/Winged helix DNA-binding domain"/>
    <property type="match status" value="1"/>
</dbReference>
<accession>A0A6M0RQN7</accession>
<evidence type="ECO:0000259" key="5">
    <source>
        <dbReference type="PROSITE" id="PS50931"/>
    </source>
</evidence>
<protein>
    <submittedName>
        <fullName evidence="6">LysR family transcriptional regulator</fullName>
    </submittedName>
</protein>
<keyword evidence="2" id="KW-0805">Transcription regulation</keyword>
<dbReference type="InterPro" id="IPR036390">
    <property type="entry name" value="WH_DNA-bd_sf"/>
</dbReference>
<dbReference type="Proteomes" id="UP000481033">
    <property type="component" value="Unassembled WGS sequence"/>
</dbReference>
<evidence type="ECO:0000256" key="4">
    <source>
        <dbReference type="ARBA" id="ARBA00023163"/>
    </source>
</evidence>
<dbReference type="Gene3D" id="3.40.190.10">
    <property type="entry name" value="Periplasmic binding protein-like II"/>
    <property type="match status" value="2"/>
</dbReference>
<evidence type="ECO:0000256" key="3">
    <source>
        <dbReference type="ARBA" id="ARBA00023125"/>
    </source>
</evidence>
<dbReference type="GO" id="GO:0003700">
    <property type="term" value="F:DNA-binding transcription factor activity"/>
    <property type="evidence" value="ECO:0007669"/>
    <property type="project" value="InterPro"/>
</dbReference>
<comment type="similarity">
    <text evidence="1">Belongs to the LysR transcriptional regulatory family.</text>
</comment>
<dbReference type="PANTHER" id="PTHR30346">
    <property type="entry name" value="TRANSCRIPTIONAL DUAL REGULATOR HCAR-RELATED"/>
    <property type="match status" value="1"/>
</dbReference>
<proteinExistence type="inferred from homology"/>
<dbReference type="GO" id="GO:0003677">
    <property type="term" value="F:DNA binding"/>
    <property type="evidence" value="ECO:0007669"/>
    <property type="project" value="UniProtKB-KW"/>
</dbReference>
<name>A0A6M0RQN7_9CYAN</name>
<keyword evidence="7" id="KW-1185">Reference proteome</keyword>